<accession>A0ABX3NTJ4</accession>
<sequence>MNQLKSIITVALIAATLVPACREQQKPLLTKEINSINLKTGNVVLCGPDDKGVGKVSFIISGDDSTINQFNFGIALLP</sequence>
<gene>
    <name evidence="1" type="ORF">A4D02_33765</name>
</gene>
<dbReference type="Proteomes" id="UP000192277">
    <property type="component" value="Unassembled WGS sequence"/>
</dbReference>
<proteinExistence type="predicted"/>
<name>A0ABX3NTJ4_9BACT</name>
<dbReference type="RefSeq" id="WP_014218076.1">
    <property type="nucleotide sequence ID" value="NZ_LWBO01000020.1"/>
</dbReference>
<reference evidence="1 2" key="1">
    <citation type="submission" date="2016-04" db="EMBL/GenBank/DDBJ databases">
        <authorList>
            <person name="Chen L."/>
            <person name="Zhuang W."/>
            <person name="Wang G."/>
        </authorList>
    </citation>
    <scope>NUCLEOTIDE SEQUENCE [LARGE SCALE GENOMIC DNA]</scope>
    <source>
        <strain evidence="2">GR20</strain>
    </source>
</reference>
<protein>
    <submittedName>
        <fullName evidence="1">Uncharacterized protein</fullName>
    </submittedName>
</protein>
<organism evidence="1 2">
    <name type="scientific">Niastella koreensis</name>
    <dbReference type="NCBI Taxonomy" id="354356"/>
    <lineage>
        <taxon>Bacteria</taxon>
        <taxon>Pseudomonadati</taxon>
        <taxon>Bacteroidota</taxon>
        <taxon>Chitinophagia</taxon>
        <taxon>Chitinophagales</taxon>
        <taxon>Chitinophagaceae</taxon>
        <taxon>Niastella</taxon>
    </lineage>
</organism>
<evidence type="ECO:0000313" key="1">
    <source>
        <dbReference type="EMBL" id="OQP45367.1"/>
    </source>
</evidence>
<dbReference type="EMBL" id="LWBO01000020">
    <property type="protein sequence ID" value="OQP45367.1"/>
    <property type="molecule type" value="Genomic_DNA"/>
</dbReference>
<keyword evidence="2" id="KW-1185">Reference proteome</keyword>
<comment type="caution">
    <text evidence="1">The sequence shown here is derived from an EMBL/GenBank/DDBJ whole genome shotgun (WGS) entry which is preliminary data.</text>
</comment>
<evidence type="ECO:0000313" key="2">
    <source>
        <dbReference type="Proteomes" id="UP000192277"/>
    </source>
</evidence>